<dbReference type="EMBL" id="CP080429">
    <property type="protein sequence ID" value="QYJ67304.1"/>
    <property type="molecule type" value="Genomic_DNA"/>
</dbReference>
<dbReference type="Gene3D" id="3.40.50.2000">
    <property type="entry name" value="Glycogen Phosphorylase B"/>
    <property type="match status" value="2"/>
</dbReference>
<dbReference type="SUPFAM" id="SSF53756">
    <property type="entry name" value="UDP-Glycosyltransferase/glycogen phosphorylase"/>
    <property type="match status" value="1"/>
</dbReference>
<dbReference type="InterPro" id="IPR001296">
    <property type="entry name" value="Glyco_trans_1"/>
</dbReference>
<reference evidence="2 3" key="1">
    <citation type="submission" date="2021-07" db="EMBL/GenBank/DDBJ databases">
        <title>Flavobacterium WSW3-B6 sp.nov, isolated from seaweed.</title>
        <authorList>
            <person name="Muhammad N."/>
            <person name="Ho H."/>
            <person name="Lee Y.-J."/>
            <person name="Nguyen T."/>
            <person name="Ho J."/>
            <person name="Kim S.-G."/>
        </authorList>
    </citation>
    <scope>NUCLEOTIDE SEQUENCE [LARGE SCALE GENOMIC DNA]</scope>
    <source>
        <strain evidence="2 3">WSW3-B6</strain>
    </source>
</reference>
<dbReference type="PANTHER" id="PTHR45947:SF15">
    <property type="entry name" value="TEICHURONIC ACID BIOSYNTHESIS GLYCOSYLTRANSFERASE TUAC-RELATED"/>
    <property type="match status" value="1"/>
</dbReference>
<feature type="domain" description="Glycosyl transferase family 1" evidence="1">
    <location>
        <begin position="222"/>
        <end position="361"/>
    </location>
</feature>
<name>A0ABX8V383_9FLAO</name>
<sequence>MEKVLFVHDGPLRRDSDDNYYGVQAGDTQRQRYLSLGDSITYMMRLKMISDAERSKYSLIKKEKFSFVEVPNFLSISKLSNRKKAAEIIKREVDNHDIIVVRLPSATGYIAFNYAKKINKPILVELVACVHDSLYYYDWRGKLMAKLKMLQYKKTLQKANHVIYVTDKYLQQKYPSPSKSVNCSNVVVNYTEDSVLEKRLAKIDNKPSDEIMTLCTVAAIDVKYKGQAEVIKAVSILKKQNIFVKYKIVGQGNPERLNNIIQTCGVEDLVDIVGPVKHDKVFEFIDGVDVYVQPSKTEGLPRAVIEALSRGCPSIGSRVGGIPELIQQELLFNSESTTEIAEVIKRISNKDLQRKVAKENFEKAKEYQFEIIDKRRKSFYKEFKNDSKLI</sequence>
<protein>
    <submittedName>
        <fullName evidence="2">Glycosyltransferase family 4 protein</fullName>
    </submittedName>
</protein>
<organism evidence="2 3">
    <name type="scientific">Flavobacterium litorale</name>
    <dbReference type="NCBI Taxonomy" id="2856519"/>
    <lineage>
        <taxon>Bacteria</taxon>
        <taxon>Pseudomonadati</taxon>
        <taxon>Bacteroidota</taxon>
        <taxon>Flavobacteriia</taxon>
        <taxon>Flavobacteriales</taxon>
        <taxon>Flavobacteriaceae</taxon>
        <taxon>Flavobacterium</taxon>
    </lineage>
</organism>
<keyword evidence="3" id="KW-1185">Reference proteome</keyword>
<proteinExistence type="predicted"/>
<accession>A0ABX8V383</accession>
<dbReference type="PANTHER" id="PTHR45947">
    <property type="entry name" value="SULFOQUINOVOSYL TRANSFERASE SQD2"/>
    <property type="match status" value="1"/>
</dbReference>
<dbReference type="CDD" id="cd03801">
    <property type="entry name" value="GT4_PimA-like"/>
    <property type="match status" value="1"/>
</dbReference>
<dbReference type="Pfam" id="PF00534">
    <property type="entry name" value="Glycos_transf_1"/>
    <property type="match status" value="1"/>
</dbReference>
<gene>
    <name evidence="2" type="ORF">K1I41_06915</name>
</gene>
<dbReference type="Proteomes" id="UP000825381">
    <property type="component" value="Chromosome"/>
</dbReference>
<evidence type="ECO:0000259" key="1">
    <source>
        <dbReference type="Pfam" id="PF00534"/>
    </source>
</evidence>
<dbReference type="RefSeq" id="WP_220639649.1">
    <property type="nucleotide sequence ID" value="NZ_CP080429.1"/>
</dbReference>
<evidence type="ECO:0000313" key="2">
    <source>
        <dbReference type="EMBL" id="QYJ67304.1"/>
    </source>
</evidence>
<evidence type="ECO:0000313" key="3">
    <source>
        <dbReference type="Proteomes" id="UP000825381"/>
    </source>
</evidence>
<dbReference type="InterPro" id="IPR050194">
    <property type="entry name" value="Glycosyltransferase_grp1"/>
</dbReference>